<dbReference type="Proteomes" id="UP000235616">
    <property type="component" value="Unassembled WGS sequence"/>
</dbReference>
<dbReference type="InterPro" id="IPR010895">
    <property type="entry name" value="CHRD"/>
</dbReference>
<dbReference type="OrthoDB" id="571052at2"/>
<comment type="caution">
    <text evidence="3">The sequence shown here is derived from an EMBL/GenBank/DDBJ whole genome shotgun (WGS) entry which is preliminary data.</text>
</comment>
<dbReference type="Pfam" id="PF07452">
    <property type="entry name" value="CHRD"/>
    <property type="match status" value="1"/>
</dbReference>
<organism evidence="3 4">
    <name type="scientific">Trinickia dabaoshanensis</name>
    <dbReference type="NCBI Taxonomy" id="564714"/>
    <lineage>
        <taxon>Bacteria</taxon>
        <taxon>Pseudomonadati</taxon>
        <taxon>Pseudomonadota</taxon>
        <taxon>Betaproteobacteria</taxon>
        <taxon>Burkholderiales</taxon>
        <taxon>Burkholderiaceae</taxon>
        <taxon>Trinickia</taxon>
    </lineage>
</organism>
<dbReference type="EMBL" id="PNYA01000006">
    <property type="protein sequence ID" value="PMS21213.1"/>
    <property type="molecule type" value="Genomic_DNA"/>
</dbReference>
<dbReference type="PROSITE" id="PS50933">
    <property type="entry name" value="CHRD"/>
    <property type="match status" value="1"/>
</dbReference>
<evidence type="ECO:0000313" key="3">
    <source>
        <dbReference type="EMBL" id="PMS21213.1"/>
    </source>
</evidence>
<dbReference type="RefSeq" id="WP_102644955.1">
    <property type="nucleotide sequence ID" value="NZ_PNYA01000006.1"/>
</dbReference>
<reference evidence="3 4" key="1">
    <citation type="submission" date="2018-01" db="EMBL/GenBank/DDBJ databases">
        <title>Whole genome analyses suggest that Burkholderia sensu lato contains two further novel genera in the rhizoxinica-symbiotica group Mycetohabitans gen. nov., and Trinickia gen. nov.: implications for the evolution of diazotrophy and nodulation in the Burkholderiaceae.</title>
        <authorList>
            <person name="Estrada-de los Santos P."/>
            <person name="Palmer M."/>
            <person name="Chavez-Ramirez B."/>
            <person name="Beukes C."/>
            <person name="Steenkamp E.T."/>
            <person name="Hirsch A.M."/>
            <person name="Manyaka P."/>
            <person name="Maluk M."/>
            <person name="Lafos M."/>
            <person name="Crook M."/>
            <person name="Gross E."/>
            <person name="Simon M.F."/>
            <person name="Bueno dos Reis Junior F."/>
            <person name="Poole P.S."/>
            <person name="Venter S.N."/>
            <person name="James E.K."/>
        </authorList>
    </citation>
    <scope>NUCLEOTIDE SEQUENCE [LARGE SCALE GENOMIC DNA]</scope>
    <source>
        <strain evidence="3 4">GIMN1.004</strain>
    </source>
</reference>
<accession>A0A2N7VVQ8</accession>
<evidence type="ECO:0000313" key="4">
    <source>
        <dbReference type="Proteomes" id="UP000235616"/>
    </source>
</evidence>
<keyword evidence="1" id="KW-0732">Signal</keyword>
<gene>
    <name evidence="3" type="ORF">C0Z18_08530</name>
</gene>
<dbReference type="AlphaFoldDB" id="A0A2N7VVQ8"/>
<evidence type="ECO:0000259" key="2">
    <source>
        <dbReference type="PROSITE" id="PS50933"/>
    </source>
</evidence>
<protein>
    <submittedName>
        <fullName evidence="3">CHRD domain-containing protein</fullName>
    </submittedName>
</protein>
<feature type="chain" id="PRO_5014653325" evidence="1">
    <location>
        <begin position="24"/>
        <end position="144"/>
    </location>
</feature>
<keyword evidence="4" id="KW-1185">Reference proteome</keyword>
<sequence length="144" mass="15186">MHVMRKLNVAVLLWAVAAGAAFADTVTLKADLEPSSEVPPKTSKGHGALRATFDTASKDLKWQVTYEGLSGPATMAHFHGPAPVGQNAGVQVGIPKDKLASPIEGEKTLTDAQADELMNGKWYFNVHTAANPSGEIRGQVVPAN</sequence>
<dbReference type="SMART" id="SM00754">
    <property type="entry name" value="CHRD"/>
    <property type="match status" value="1"/>
</dbReference>
<proteinExistence type="predicted"/>
<feature type="signal peptide" evidence="1">
    <location>
        <begin position="1"/>
        <end position="23"/>
    </location>
</feature>
<evidence type="ECO:0000256" key="1">
    <source>
        <dbReference type="SAM" id="SignalP"/>
    </source>
</evidence>
<name>A0A2N7VVQ8_9BURK</name>
<feature type="domain" description="CHRD" evidence="2">
    <location>
        <begin position="24"/>
        <end position="144"/>
    </location>
</feature>